<dbReference type="InterPro" id="IPR022486">
    <property type="entry name" value="PPK2_PA0141"/>
</dbReference>
<reference evidence="8" key="1">
    <citation type="submission" date="2020-05" db="EMBL/GenBank/DDBJ databases">
        <authorList>
            <person name="Chiriac C."/>
            <person name="Salcher M."/>
            <person name="Ghai R."/>
            <person name="Kavagutti S V."/>
        </authorList>
    </citation>
    <scope>NUCLEOTIDE SEQUENCE</scope>
</reference>
<dbReference type="AlphaFoldDB" id="A0A6J7CJH7"/>
<protein>
    <submittedName>
        <fullName evidence="8">Unannotated protein</fullName>
    </submittedName>
</protein>
<comment type="similarity">
    <text evidence="1">Belongs to the polyphosphate kinase 2 (PPK2) family. Class I subfamily.</text>
</comment>
<evidence type="ECO:0000259" key="4">
    <source>
        <dbReference type="Pfam" id="PF03976"/>
    </source>
</evidence>
<dbReference type="Gene3D" id="3.40.50.300">
    <property type="entry name" value="P-loop containing nucleotide triphosphate hydrolases"/>
    <property type="match status" value="1"/>
</dbReference>
<evidence type="ECO:0000313" key="10">
    <source>
        <dbReference type="EMBL" id="CAB5003702.1"/>
    </source>
</evidence>
<evidence type="ECO:0000313" key="9">
    <source>
        <dbReference type="EMBL" id="CAB4979519.1"/>
    </source>
</evidence>
<dbReference type="EMBL" id="CAFAAH010000078">
    <property type="protein sequence ID" value="CAB4794627.1"/>
    <property type="molecule type" value="Genomic_DNA"/>
</dbReference>
<gene>
    <name evidence="5" type="ORF">UFOPK2242_00320</name>
    <name evidence="6" type="ORF">UFOPK2925_00728</name>
    <name evidence="7" type="ORF">UFOPK2996_00708</name>
    <name evidence="8" type="ORF">UFOPK3317_00259</name>
    <name evidence="9" type="ORF">UFOPK3974_00276</name>
    <name evidence="10" type="ORF">UFOPK4071_00305</name>
</gene>
<dbReference type="PANTHER" id="PTHR34383">
    <property type="entry name" value="POLYPHOSPHATE:AMP PHOSPHOTRANSFERASE-RELATED"/>
    <property type="match status" value="1"/>
</dbReference>
<dbReference type="EMBL" id="CAFBLK010000028">
    <property type="protein sequence ID" value="CAB4857970.1"/>
    <property type="molecule type" value="Genomic_DNA"/>
</dbReference>
<dbReference type="SUPFAM" id="SSF52540">
    <property type="entry name" value="P-loop containing nucleoside triphosphate hydrolases"/>
    <property type="match status" value="1"/>
</dbReference>
<organism evidence="8">
    <name type="scientific">freshwater metagenome</name>
    <dbReference type="NCBI Taxonomy" id="449393"/>
    <lineage>
        <taxon>unclassified sequences</taxon>
        <taxon>metagenomes</taxon>
        <taxon>ecological metagenomes</taxon>
    </lineage>
</organism>
<evidence type="ECO:0000313" key="5">
    <source>
        <dbReference type="EMBL" id="CAB4649582.1"/>
    </source>
</evidence>
<dbReference type="NCBIfam" id="TIGR03707">
    <property type="entry name" value="PPK2_P_aer"/>
    <property type="match status" value="1"/>
</dbReference>
<sequence>MSPAEQELYRLQVELVKMQQWVTDTGARVAVIFEGRDAAGKGGTIARITEHLNPRVVRIAALPKPSDREQTEWYFQRYIKELPAGGEIVLFDRSWYNRAGVEQVFGFCTPQQHKLFLRQCPLFERMLIDDGIILIKYWFSVSDEEQERRFESRLNDPLKRWKLSPVDLASRSHWVDYSRAKDTMFVHTDTQESPWWVVEAEDKQRARINCISHLLSLIPYHDVFEPSVSLPPRQKDGGYVRPDASTQHYVPDVAAQFLPANK</sequence>
<feature type="domain" description="Polyphosphate kinase-2-related" evidence="4">
    <location>
        <begin position="5"/>
        <end position="223"/>
    </location>
</feature>
<evidence type="ECO:0000256" key="2">
    <source>
        <dbReference type="ARBA" id="ARBA00022679"/>
    </source>
</evidence>
<dbReference type="PIRSF" id="PIRSF028756">
    <property type="entry name" value="PPK2_prd"/>
    <property type="match status" value="1"/>
</dbReference>
<keyword evidence="3" id="KW-0418">Kinase</keyword>
<dbReference type="EMBL" id="CAEZZU010000093">
    <property type="protein sequence ID" value="CAB4778897.1"/>
    <property type="molecule type" value="Genomic_DNA"/>
</dbReference>
<evidence type="ECO:0000313" key="7">
    <source>
        <dbReference type="EMBL" id="CAB4794627.1"/>
    </source>
</evidence>
<dbReference type="InterPro" id="IPR027417">
    <property type="entry name" value="P-loop_NTPase"/>
</dbReference>
<evidence type="ECO:0000313" key="8">
    <source>
        <dbReference type="EMBL" id="CAB4857970.1"/>
    </source>
</evidence>
<accession>A0A6J7CJH7</accession>
<evidence type="ECO:0000256" key="1">
    <source>
        <dbReference type="ARBA" id="ARBA00009924"/>
    </source>
</evidence>
<dbReference type="PANTHER" id="PTHR34383:SF1">
    <property type="entry name" value="ADP-POLYPHOSPHATE PHOSPHOTRANSFERASE"/>
    <property type="match status" value="1"/>
</dbReference>
<dbReference type="InterPro" id="IPR016898">
    <property type="entry name" value="Polyphosphate_phosphotransfera"/>
</dbReference>
<dbReference type="GO" id="GO:0008976">
    <property type="term" value="F:polyphosphate kinase activity"/>
    <property type="evidence" value="ECO:0007669"/>
    <property type="project" value="InterPro"/>
</dbReference>
<dbReference type="EMBL" id="CAFBOR010000022">
    <property type="protein sequence ID" value="CAB4979519.1"/>
    <property type="molecule type" value="Genomic_DNA"/>
</dbReference>
<proteinExistence type="inferred from homology"/>
<name>A0A6J7CJH7_9ZZZZ</name>
<dbReference type="EMBL" id="CAFBPF010000021">
    <property type="protein sequence ID" value="CAB5003702.1"/>
    <property type="molecule type" value="Genomic_DNA"/>
</dbReference>
<dbReference type="EMBL" id="CAEZWM010000022">
    <property type="protein sequence ID" value="CAB4649582.1"/>
    <property type="molecule type" value="Genomic_DNA"/>
</dbReference>
<dbReference type="InterPro" id="IPR022488">
    <property type="entry name" value="PPK2-related"/>
</dbReference>
<dbReference type="GO" id="GO:0006793">
    <property type="term" value="P:phosphorus metabolic process"/>
    <property type="evidence" value="ECO:0007669"/>
    <property type="project" value="InterPro"/>
</dbReference>
<keyword evidence="2" id="KW-0808">Transferase</keyword>
<evidence type="ECO:0000313" key="6">
    <source>
        <dbReference type="EMBL" id="CAB4778897.1"/>
    </source>
</evidence>
<dbReference type="Pfam" id="PF03976">
    <property type="entry name" value="PPK2"/>
    <property type="match status" value="1"/>
</dbReference>
<evidence type="ECO:0000256" key="3">
    <source>
        <dbReference type="ARBA" id="ARBA00022777"/>
    </source>
</evidence>